<evidence type="ECO:0000256" key="4">
    <source>
        <dbReference type="ARBA" id="ARBA00022692"/>
    </source>
</evidence>
<keyword evidence="7" id="KW-1005">Bacterial flagellum biogenesis</keyword>
<accession>A0A9W6CXC4</accession>
<dbReference type="GO" id="GO:0044780">
    <property type="term" value="P:bacterial-type flagellum assembly"/>
    <property type="evidence" value="ECO:0007669"/>
    <property type="project" value="InterPro"/>
</dbReference>
<feature type="transmembrane region" description="Helical" evidence="7">
    <location>
        <begin position="21"/>
        <end position="38"/>
    </location>
</feature>
<comment type="function">
    <text evidence="7">Required for formation of the rod structure of the flagellar apparatus. Together with FliI and FliH, may constitute the export apparatus of flagellin.</text>
</comment>
<evidence type="ECO:0000256" key="1">
    <source>
        <dbReference type="ARBA" id="ARBA00004651"/>
    </source>
</evidence>
<evidence type="ECO:0000256" key="2">
    <source>
        <dbReference type="ARBA" id="ARBA00008835"/>
    </source>
</evidence>
<proteinExistence type="inferred from homology"/>
<dbReference type="Gene3D" id="3.40.50.12790">
    <property type="entry name" value="FHIPEP family, domain 4"/>
    <property type="match status" value="1"/>
</dbReference>
<dbReference type="NCBIfam" id="TIGR01398">
    <property type="entry name" value="FlhA"/>
    <property type="match status" value="1"/>
</dbReference>
<gene>
    <name evidence="7 8" type="primary">flhA</name>
    <name evidence="8" type="ORF">DAMNIGENAA_10040</name>
</gene>
<reference evidence="8" key="1">
    <citation type="submission" date="2022-12" db="EMBL/GenBank/DDBJ databases">
        <title>Reference genome sequencing for broad-spectrum identification of bacterial and archaeal isolates by mass spectrometry.</title>
        <authorList>
            <person name="Sekiguchi Y."/>
            <person name="Tourlousse D.M."/>
        </authorList>
    </citation>
    <scope>NUCLEOTIDE SEQUENCE</scope>
    <source>
        <strain evidence="8">ASRB1</strain>
    </source>
</reference>
<keyword evidence="7" id="KW-0813">Transport</keyword>
<evidence type="ECO:0000313" key="9">
    <source>
        <dbReference type="Proteomes" id="UP001144372"/>
    </source>
</evidence>
<evidence type="ECO:0000256" key="6">
    <source>
        <dbReference type="ARBA" id="ARBA00023136"/>
    </source>
</evidence>
<evidence type="ECO:0000313" key="8">
    <source>
        <dbReference type="EMBL" id="GLI33571.1"/>
    </source>
</evidence>
<dbReference type="InterPro" id="IPR006301">
    <property type="entry name" value="FlhA"/>
</dbReference>
<dbReference type="Gene3D" id="1.10.8.540">
    <property type="entry name" value="FHIPEP family, domain 3"/>
    <property type="match status" value="1"/>
</dbReference>
<dbReference type="PRINTS" id="PR00949">
    <property type="entry name" value="TYPE3IMAPROT"/>
</dbReference>
<protein>
    <recommendedName>
        <fullName evidence="7">Flagellar biosynthesis protein FlhA</fullName>
    </recommendedName>
</protein>
<feature type="transmembrane region" description="Helical" evidence="7">
    <location>
        <begin position="72"/>
        <end position="89"/>
    </location>
</feature>
<feature type="transmembrane region" description="Helical" evidence="7">
    <location>
        <begin position="124"/>
        <end position="142"/>
    </location>
</feature>
<dbReference type="PANTHER" id="PTHR30161:SF1">
    <property type="entry name" value="FLAGELLAR BIOSYNTHESIS PROTEIN FLHA-RELATED"/>
    <property type="match status" value="1"/>
</dbReference>
<comment type="similarity">
    <text evidence="2 7">Belongs to the FHIPEP (flagella/HR/invasion proteins export pore) family.</text>
</comment>
<feature type="transmembrane region" description="Helical" evidence="7">
    <location>
        <begin position="210"/>
        <end position="231"/>
    </location>
</feature>
<evidence type="ECO:0000256" key="7">
    <source>
        <dbReference type="RuleBase" id="RU364093"/>
    </source>
</evidence>
<comment type="subcellular location">
    <subcellularLocation>
        <location evidence="1 7">Cell membrane</location>
        <topology evidence="1 7">Multi-pass membrane protein</topology>
    </subcellularLocation>
</comment>
<evidence type="ECO:0000256" key="5">
    <source>
        <dbReference type="ARBA" id="ARBA00022989"/>
    </source>
</evidence>
<dbReference type="PANTHER" id="PTHR30161">
    <property type="entry name" value="FLAGELLAR EXPORT PROTEIN, MEMBRANE FLHA SUBUNIT-RELATED"/>
    <property type="match status" value="1"/>
</dbReference>
<comment type="caution">
    <text evidence="8">The sequence shown here is derived from an EMBL/GenBank/DDBJ whole genome shotgun (WGS) entry which is preliminary data.</text>
</comment>
<sequence>MQASGSAMNSFMERLKRASDSDAMMGLGVVMILSVMLLPMPSTFLDMLLAVNIASSLVIMLTAVYSLKPLDFAIFPSVLLITTLFRLALNVASTRLILLRGHEGPAAAGHIINAFGQFVVGGNYAVGFILFVILVIINFMVITKGTERISEVTARFTLDALPGKQMSIDADLNSGMISDVQARRRREEVRREADFYGTMDGASKFVRGDAIAGILITFINVVGGLTIGVLQNHMNIVDALKNYTLLSIGDGLVSQIPALIISSSAGILVSRAESNVGMGKAFGEQFSIQPKPLVIAGAMLCVLALVPGFPAIPLILVGAGLLYAGLALLKRKEKSEVPKEDQEQAQAASPPEFGELPPPLDILELEVGYGLIPLVDESQKGDLLPRIKAIRQQLAMEYGIIVPALHVRDNLQLKPAEYRVLLKGNVIGKGELMIGHYLALSSGDSFQDIKGVPTKDPTFGLPAVWIPEKEYESAVGKGYTVIDLSTIAATHLTELFKRHADELLSRQTTQNLLDNLAASQPKLIEELVPGLLSVGSIQKVLQNLIRERVSIRDIQTVCETLADHAAIVKDPEILTEYVRQALARTITRPYEGEGRELKVLTLQQDLEERISKSIQKTDQGAFLALEPDFLKSFIQATNVEVKKVLNMGFHPVILCSPMVRRHLKKLLERFLSDVVVLSHNELSGHLEIQSIGIIRLTHAN</sequence>
<keyword evidence="9" id="KW-1185">Reference proteome</keyword>
<dbReference type="InterPro" id="IPR042193">
    <property type="entry name" value="FHIPEP_3"/>
</dbReference>
<name>A0A9W6CXC4_9BACT</name>
<keyword evidence="3 7" id="KW-1003">Cell membrane</keyword>
<dbReference type="Proteomes" id="UP001144372">
    <property type="component" value="Unassembled WGS sequence"/>
</dbReference>
<dbReference type="EMBL" id="BSDR01000001">
    <property type="protein sequence ID" value="GLI33571.1"/>
    <property type="molecule type" value="Genomic_DNA"/>
</dbReference>
<keyword evidence="6 7" id="KW-0472">Membrane</keyword>
<dbReference type="Pfam" id="PF00771">
    <property type="entry name" value="FHIPEP"/>
    <property type="match status" value="1"/>
</dbReference>
<dbReference type="GO" id="GO:0009306">
    <property type="term" value="P:protein secretion"/>
    <property type="evidence" value="ECO:0007669"/>
    <property type="project" value="InterPro"/>
</dbReference>
<dbReference type="InterPro" id="IPR001712">
    <property type="entry name" value="T3SS_FHIPEP"/>
</dbReference>
<dbReference type="PIRSF" id="PIRSF005419">
    <property type="entry name" value="FlhA"/>
    <property type="match status" value="1"/>
</dbReference>
<comment type="caution">
    <text evidence="7">Lacks conserved residue(s) required for the propagation of feature annotation.</text>
</comment>
<evidence type="ECO:0000256" key="3">
    <source>
        <dbReference type="ARBA" id="ARBA00022475"/>
    </source>
</evidence>
<dbReference type="GO" id="GO:0005886">
    <property type="term" value="C:plasma membrane"/>
    <property type="evidence" value="ECO:0007669"/>
    <property type="project" value="UniProtKB-SubCell"/>
</dbReference>
<dbReference type="Gene3D" id="3.40.30.60">
    <property type="entry name" value="FHIPEP family, domain 1"/>
    <property type="match status" value="1"/>
</dbReference>
<dbReference type="InterPro" id="IPR042196">
    <property type="entry name" value="FHIPEP_4"/>
</dbReference>
<keyword evidence="8" id="KW-0966">Cell projection</keyword>
<keyword evidence="8" id="KW-0282">Flagellum</keyword>
<organism evidence="8 9">
    <name type="scientific">Desulforhabdus amnigena</name>
    <dbReference type="NCBI Taxonomy" id="40218"/>
    <lineage>
        <taxon>Bacteria</taxon>
        <taxon>Pseudomonadati</taxon>
        <taxon>Thermodesulfobacteriota</taxon>
        <taxon>Syntrophobacteria</taxon>
        <taxon>Syntrophobacterales</taxon>
        <taxon>Syntrophobacteraceae</taxon>
        <taxon>Desulforhabdus</taxon>
    </lineage>
</organism>
<keyword evidence="7" id="KW-1006">Bacterial flagellum protein export</keyword>
<feature type="transmembrane region" description="Helical" evidence="7">
    <location>
        <begin position="44"/>
        <end position="65"/>
    </location>
</feature>
<dbReference type="InterPro" id="IPR042194">
    <property type="entry name" value="FHIPEP_1"/>
</dbReference>
<keyword evidence="7" id="KW-0653">Protein transport</keyword>
<keyword evidence="8" id="KW-0969">Cilium</keyword>
<keyword evidence="5 7" id="KW-1133">Transmembrane helix</keyword>
<keyword evidence="4 7" id="KW-0812">Transmembrane</keyword>
<dbReference type="AlphaFoldDB" id="A0A9W6CXC4"/>